<protein>
    <submittedName>
        <fullName evidence="1">Uncharacterized protein</fullName>
    </submittedName>
</protein>
<dbReference type="AlphaFoldDB" id="A0A644W1Y0"/>
<evidence type="ECO:0000313" key="1">
    <source>
        <dbReference type="EMBL" id="MPL97681.1"/>
    </source>
</evidence>
<sequence>MSIETIEFSEMLYCRVEPQYSLQHMPGFQTVYKSDDLLEKEIDQIEERIRSFQTDNKRNVRYQFFKIDTGRFILTHSVVIDSDPVIVDKCQREGMFLSHCLVITPQEFLKIKNNPFQIFNNFTFIKSADDLVEKYIKSGVTKPSKISLNLSTIPIIGEYFWKEALVINSLAEQIFKPQLNSSTLAILGNSDEILNLISALFFYTLPTMRLKYNFDSFVDPNGKNWGDLKIVGISDTSVSLPFSISKRSLKEFTSASIKDRKTYYSTWLKKVTNTGSYEFIDQLHNIQEICEFINNDSAILPTQIDDRLTRSLSDSCQGMIKGSLFENLSRIFSRELAASISQFASTEMDVNTLHLLKTNQSIDIIPLSKVILGWLKSISPLINKTSVGDNKKFEYIATQSRNFQLLFISSYLSKNEKLRQFSIDQMTFIDFDKILFFLNNPMPLKAFVTKNKLNYLVQNIQPNLDNFSDDQIFDFIKSIIQYQELSLLDQFSERVMKISETNLKPFLGLLKQKSLPDQFRIKLLVRKHSIHTN</sequence>
<gene>
    <name evidence="1" type="ORF">SDC9_43873</name>
</gene>
<dbReference type="EMBL" id="VSSQ01000569">
    <property type="protein sequence ID" value="MPL97681.1"/>
    <property type="molecule type" value="Genomic_DNA"/>
</dbReference>
<reference evidence="1" key="1">
    <citation type="submission" date="2019-08" db="EMBL/GenBank/DDBJ databases">
        <authorList>
            <person name="Kucharzyk K."/>
            <person name="Murdoch R.W."/>
            <person name="Higgins S."/>
            <person name="Loffler F."/>
        </authorList>
    </citation>
    <scope>NUCLEOTIDE SEQUENCE</scope>
</reference>
<name>A0A644W1Y0_9ZZZZ</name>
<accession>A0A644W1Y0</accession>
<comment type="caution">
    <text evidence="1">The sequence shown here is derived from an EMBL/GenBank/DDBJ whole genome shotgun (WGS) entry which is preliminary data.</text>
</comment>
<organism evidence="1">
    <name type="scientific">bioreactor metagenome</name>
    <dbReference type="NCBI Taxonomy" id="1076179"/>
    <lineage>
        <taxon>unclassified sequences</taxon>
        <taxon>metagenomes</taxon>
        <taxon>ecological metagenomes</taxon>
    </lineage>
</organism>
<proteinExistence type="predicted"/>